<evidence type="ECO:0000256" key="2">
    <source>
        <dbReference type="SAM" id="MobiDB-lite"/>
    </source>
</evidence>
<name>A0A0U1LUV8_TALIS</name>
<dbReference type="OMA" id="CYMLDRN"/>
<dbReference type="InterPro" id="IPR050987">
    <property type="entry name" value="AtrR-like"/>
</dbReference>
<dbReference type="GO" id="GO:0003700">
    <property type="term" value="F:DNA-binding transcription factor activity"/>
    <property type="evidence" value="ECO:0007669"/>
    <property type="project" value="InterPro"/>
</dbReference>
<dbReference type="GO" id="GO:0003677">
    <property type="term" value="F:DNA binding"/>
    <property type="evidence" value="ECO:0007669"/>
    <property type="project" value="InterPro"/>
</dbReference>
<evidence type="ECO:0000313" key="5">
    <source>
        <dbReference type="Proteomes" id="UP000054383"/>
    </source>
</evidence>
<feature type="domain" description="Xylanolytic transcriptional activator regulatory" evidence="3">
    <location>
        <begin position="164"/>
        <end position="272"/>
    </location>
</feature>
<evidence type="ECO:0000256" key="1">
    <source>
        <dbReference type="ARBA" id="ARBA00023242"/>
    </source>
</evidence>
<dbReference type="PANTHER" id="PTHR46910">
    <property type="entry name" value="TRANSCRIPTION FACTOR PDR1"/>
    <property type="match status" value="1"/>
</dbReference>
<sequence length="570" mass="64282">MIQAQSGPSPPSDSTTNTSQHESSAKATDFDNQIPQIHFADTDSIPGHHICLDRNLSLKGQKALQSALYTANQVFQELEGISYLQNSDIIDPPSDNLSPEFITWMLQDISSDNFGCFVLDYFKHVSKESLKRMALLLLTNDGSSQEARIANVCVNGMAYKFLTTKLALKAQDELSIYLRERSFQYKRAGQIALSRIRLTSPPSLPLLQAVLCGIFLHQGSGDTQLCYELVKTACRICADIGLNKQPLNGREFSEEEYFCLLWCYMLDRNYAWKSGSSECFLRVANDIIGDYLDGEETSVSGLLAIYIAMARVQGETFAFQNGLSSMQTDTSMFREVLLPNIEKIQRKIFQLVPSSPEWTGLDARNEIAALEFACNSLKTTLFFITEGPRGVVFHYGEIFLESARQELSALLALCSTNDKQQAVAFLHWTLLYYPLTSYFALFCNAMTNFHIGDFNFLKAIADFLMQMRSLSQPISILQRLFEQFVLLSRKVFEEGDSLTLSERSTPMQQPPADYFASSHYETIPFCWSDSMQFLSQEQWEETDVSLSGENIFYPHSLLGDPAGRSPFRSV</sequence>
<dbReference type="InterPro" id="IPR007219">
    <property type="entry name" value="XnlR_reg_dom"/>
</dbReference>
<gene>
    <name evidence="4" type="ORF">PISL3812_04211</name>
</gene>
<dbReference type="Proteomes" id="UP000054383">
    <property type="component" value="Unassembled WGS sequence"/>
</dbReference>
<feature type="region of interest" description="Disordered" evidence="2">
    <location>
        <begin position="1"/>
        <end position="32"/>
    </location>
</feature>
<keyword evidence="1" id="KW-0539">Nucleus</keyword>
<dbReference type="OrthoDB" id="103819at2759"/>
<proteinExistence type="predicted"/>
<dbReference type="GO" id="GO:0006351">
    <property type="term" value="P:DNA-templated transcription"/>
    <property type="evidence" value="ECO:0007669"/>
    <property type="project" value="InterPro"/>
</dbReference>
<keyword evidence="5" id="KW-1185">Reference proteome</keyword>
<protein>
    <submittedName>
        <fullName evidence="4">Protein ycf2</fullName>
    </submittedName>
</protein>
<dbReference type="CDD" id="cd12148">
    <property type="entry name" value="fungal_TF_MHR"/>
    <property type="match status" value="1"/>
</dbReference>
<reference evidence="4 5" key="1">
    <citation type="submission" date="2015-04" db="EMBL/GenBank/DDBJ databases">
        <authorList>
            <person name="Syromyatnikov M.Y."/>
            <person name="Popov V.N."/>
        </authorList>
    </citation>
    <scope>NUCLEOTIDE SEQUENCE [LARGE SCALE GENOMIC DNA]</scope>
    <source>
        <strain evidence="4">WF-38-12</strain>
    </source>
</reference>
<organism evidence="4 5">
    <name type="scientific">Talaromyces islandicus</name>
    <name type="common">Penicillium islandicum</name>
    <dbReference type="NCBI Taxonomy" id="28573"/>
    <lineage>
        <taxon>Eukaryota</taxon>
        <taxon>Fungi</taxon>
        <taxon>Dikarya</taxon>
        <taxon>Ascomycota</taxon>
        <taxon>Pezizomycotina</taxon>
        <taxon>Eurotiomycetes</taxon>
        <taxon>Eurotiomycetidae</taxon>
        <taxon>Eurotiales</taxon>
        <taxon>Trichocomaceae</taxon>
        <taxon>Talaromyces</taxon>
        <taxon>Talaromyces sect. Islandici</taxon>
    </lineage>
</organism>
<dbReference type="AlphaFoldDB" id="A0A0U1LUV8"/>
<dbReference type="PANTHER" id="PTHR46910:SF5">
    <property type="entry name" value="ZN(II)2CYS6 TRANSCRIPTION FACTOR (EUROFUNG)"/>
    <property type="match status" value="1"/>
</dbReference>
<dbReference type="GO" id="GO:0008270">
    <property type="term" value="F:zinc ion binding"/>
    <property type="evidence" value="ECO:0007669"/>
    <property type="project" value="InterPro"/>
</dbReference>
<evidence type="ECO:0000313" key="4">
    <source>
        <dbReference type="EMBL" id="CRG87194.1"/>
    </source>
</evidence>
<dbReference type="EMBL" id="CVMT01000003">
    <property type="protein sequence ID" value="CRG87194.1"/>
    <property type="molecule type" value="Genomic_DNA"/>
</dbReference>
<accession>A0A0U1LUV8</accession>
<evidence type="ECO:0000259" key="3">
    <source>
        <dbReference type="Pfam" id="PF04082"/>
    </source>
</evidence>
<feature type="compositionally biased region" description="Polar residues" evidence="2">
    <location>
        <begin position="20"/>
        <end position="32"/>
    </location>
</feature>
<dbReference type="Pfam" id="PF04082">
    <property type="entry name" value="Fungal_trans"/>
    <property type="match status" value="1"/>
</dbReference>